<dbReference type="Proteomes" id="UP000183639">
    <property type="component" value="Unassembled WGS sequence"/>
</dbReference>
<dbReference type="InterPro" id="IPR027417">
    <property type="entry name" value="P-loop_NTPase"/>
</dbReference>
<dbReference type="OrthoDB" id="9794577at2"/>
<dbReference type="Pfam" id="PF00072">
    <property type="entry name" value="Response_reg"/>
    <property type="match status" value="1"/>
</dbReference>
<evidence type="ECO:0000313" key="4">
    <source>
        <dbReference type="Proteomes" id="UP000183639"/>
    </source>
</evidence>
<dbReference type="SUPFAM" id="SSF52172">
    <property type="entry name" value="CheY-like"/>
    <property type="match status" value="1"/>
</dbReference>
<dbReference type="Gene3D" id="3.40.50.300">
    <property type="entry name" value="P-loop containing nucleotide triphosphate hydrolases"/>
    <property type="match status" value="1"/>
</dbReference>
<dbReference type="GO" id="GO:0016887">
    <property type="term" value="F:ATP hydrolysis activity"/>
    <property type="evidence" value="ECO:0007669"/>
    <property type="project" value="TreeGrafter"/>
</dbReference>
<dbReference type="EMBL" id="FOQK01000008">
    <property type="protein sequence ID" value="SFH91450.1"/>
    <property type="molecule type" value="Genomic_DNA"/>
</dbReference>
<dbReference type="SUPFAM" id="SSF52540">
    <property type="entry name" value="P-loop containing nucleoside triphosphate hydrolases"/>
    <property type="match status" value="1"/>
</dbReference>
<dbReference type="GO" id="GO:0051782">
    <property type="term" value="P:negative regulation of cell division"/>
    <property type="evidence" value="ECO:0007669"/>
    <property type="project" value="TreeGrafter"/>
</dbReference>
<gene>
    <name evidence="3" type="ORF">SAMN04487861_10848</name>
</gene>
<dbReference type="GO" id="GO:0005524">
    <property type="term" value="F:ATP binding"/>
    <property type="evidence" value="ECO:0007669"/>
    <property type="project" value="TreeGrafter"/>
</dbReference>
<dbReference type="PROSITE" id="PS50110">
    <property type="entry name" value="RESPONSE_REGULATORY"/>
    <property type="match status" value="1"/>
</dbReference>
<sequence length="376" mass="41672">MGNRVMLVERNRLMLEKLTQVVQGTNGFELVARYQSISDALGQGTIFNPNLILLDIEEQNSVALIADFLKVYPKAAILCMGEKWKAESASHIVQAGARGYIIKPFTGLELQEAVDTFVKLGTEAGCETLVFFSPKGKSGKTTLIANLATALARKTHEQVGIIDADLQFGDMSVFFNLAPKTTIVEAARDAKFLSPVTLHPYFMPVMQNVSVLCGTATPNLIDKVSIRRFENIISMSRSLFRYLLIDVPPGFNPTSIAAAEQSNTTFLVSMINDAYEIDHMKRALEIFKDWEDYEERVKAIFTRVEPCNSQSQRELARQLGYPVTAIIPNEYGIVSDAADNGKMATDIRPDSPLAQSVDRLADEITGRGHRIRWSAS</sequence>
<proteinExistence type="predicted"/>
<organism evidence="3 4">
    <name type="scientific">Selenomonas ruminantium</name>
    <dbReference type="NCBI Taxonomy" id="971"/>
    <lineage>
        <taxon>Bacteria</taxon>
        <taxon>Bacillati</taxon>
        <taxon>Bacillota</taxon>
        <taxon>Negativicutes</taxon>
        <taxon>Selenomonadales</taxon>
        <taxon>Selenomonadaceae</taxon>
        <taxon>Selenomonas</taxon>
    </lineage>
</organism>
<dbReference type="Gene3D" id="3.40.50.2300">
    <property type="match status" value="1"/>
</dbReference>
<name>A0A1I3DXI4_SELRU</name>
<dbReference type="SMART" id="SM00448">
    <property type="entry name" value="REC"/>
    <property type="match status" value="1"/>
</dbReference>
<dbReference type="PANTHER" id="PTHR43384">
    <property type="entry name" value="SEPTUM SITE-DETERMINING PROTEIN MIND HOMOLOG, CHLOROPLASTIC-RELATED"/>
    <property type="match status" value="1"/>
</dbReference>
<feature type="modified residue" description="4-aspartylphosphate" evidence="1">
    <location>
        <position position="55"/>
    </location>
</feature>
<evidence type="ECO:0000313" key="3">
    <source>
        <dbReference type="EMBL" id="SFH91450.1"/>
    </source>
</evidence>
<dbReference type="InterPro" id="IPR001789">
    <property type="entry name" value="Sig_transdc_resp-reg_receiver"/>
</dbReference>
<dbReference type="GO" id="GO:0009898">
    <property type="term" value="C:cytoplasmic side of plasma membrane"/>
    <property type="evidence" value="ECO:0007669"/>
    <property type="project" value="TreeGrafter"/>
</dbReference>
<dbReference type="GO" id="GO:0005829">
    <property type="term" value="C:cytosol"/>
    <property type="evidence" value="ECO:0007669"/>
    <property type="project" value="TreeGrafter"/>
</dbReference>
<dbReference type="Pfam" id="PF01656">
    <property type="entry name" value="CbiA"/>
    <property type="match status" value="1"/>
</dbReference>
<evidence type="ECO:0000256" key="1">
    <source>
        <dbReference type="PROSITE-ProRule" id="PRU00169"/>
    </source>
</evidence>
<reference evidence="3 4" key="1">
    <citation type="submission" date="2016-10" db="EMBL/GenBank/DDBJ databases">
        <authorList>
            <person name="de Groot N.N."/>
        </authorList>
    </citation>
    <scope>NUCLEOTIDE SEQUENCE [LARGE SCALE GENOMIC DNA]</scope>
    <source>
        <strain evidence="3 4">Z108</strain>
    </source>
</reference>
<evidence type="ECO:0000259" key="2">
    <source>
        <dbReference type="PROSITE" id="PS50110"/>
    </source>
</evidence>
<keyword evidence="1" id="KW-0597">Phosphoprotein</keyword>
<dbReference type="AlphaFoldDB" id="A0A1I3DXI4"/>
<dbReference type="InterPro" id="IPR002586">
    <property type="entry name" value="CobQ/CobB/MinD/ParA_Nub-bd_dom"/>
</dbReference>
<dbReference type="PANTHER" id="PTHR43384:SF13">
    <property type="entry name" value="SLR0110 PROTEIN"/>
    <property type="match status" value="1"/>
</dbReference>
<dbReference type="InterPro" id="IPR011006">
    <property type="entry name" value="CheY-like_superfamily"/>
</dbReference>
<dbReference type="RefSeq" id="WP_075442836.1">
    <property type="nucleotide sequence ID" value="NZ_FOQK01000008.1"/>
</dbReference>
<dbReference type="GO" id="GO:0000160">
    <property type="term" value="P:phosphorelay signal transduction system"/>
    <property type="evidence" value="ECO:0007669"/>
    <property type="project" value="InterPro"/>
</dbReference>
<dbReference type="InterPro" id="IPR050625">
    <property type="entry name" value="ParA/MinD_ATPase"/>
</dbReference>
<protein>
    <submittedName>
        <fullName evidence="3">Pilus assembly protein CpaE</fullName>
    </submittedName>
</protein>
<accession>A0A1I3DXI4</accession>
<feature type="domain" description="Response regulatory" evidence="2">
    <location>
        <begin position="4"/>
        <end position="118"/>
    </location>
</feature>